<dbReference type="AlphaFoldDB" id="A0A812PVV2"/>
<keyword evidence="1" id="KW-0812">Transmembrane</keyword>
<keyword evidence="1" id="KW-0472">Membrane</keyword>
<comment type="caution">
    <text evidence="2">The sequence shown here is derived from an EMBL/GenBank/DDBJ whole genome shotgun (WGS) entry which is preliminary data.</text>
</comment>
<organism evidence="2 3">
    <name type="scientific">Symbiodinium pilosum</name>
    <name type="common">Dinoflagellate</name>
    <dbReference type="NCBI Taxonomy" id="2952"/>
    <lineage>
        <taxon>Eukaryota</taxon>
        <taxon>Sar</taxon>
        <taxon>Alveolata</taxon>
        <taxon>Dinophyceae</taxon>
        <taxon>Suessiales</taxon>
        <taxon>Symbiodiniaceae</taxon>
        <taxon>Symbiodinium</taxon>
    </lineage>
</organism>
<gene>
    <name evidence="2" type="primary">Eno2</name>
    <name evidence="2" type="ORF">SPIL2461_LOCUS8853</name>
</gene>
<accession>A0A812PVV2</accession>
<keyword evidence="3" id="KW-1185">Reference proteome</keyword>
<dbReference type="Proteomes" id="UP000649617">
    <property type="component" value="Unassembled WGS sequence"/>
</dbReference>
<protein>
    <submittedName>
        <fullName evidence="2">Eno2 protein</fullName>
    </submittedName>
</protein>
<sequence length="451" mass="48256">MHVEYRQITVEYINDEGRRLWDPIVIPRVDVVQERILKSLREAAVAVNTASMRDQIKKAKEHGVDDSYINAAALAGVKAFEAQGGMAWVHMKPARMTSGETTFSGVLSSWSLEDSLPQEWTSLVYPRDAGACCGNLQLPAASSDTKLTVLCYPSPSCTPVQMAAKVSQAGAAAMLLASPQKDLEPLQADEGSNLTAKDLSMPVLSIPSLPMKDLASWLSNPAEKIGIQLSGGQNAYQAALDGARDAGVPKEVIEAAVREAQQRRAEEKLQAVMRSNDVDKIQEALDLASEFGAESDLIEQAKRKLTVLRLQAELQDIPTNCHEFMHVHELIQNAKALTLGNTSEAEICRMDLAMRALRDALDLGSGCQAPLTVAVAWCELAEVLPGAITAAQEDCAKQVAAASKRAFIVAAAVGVVVLGAGLCFFMRRKGPEAPASQGPGGIELLEANDAS</sequence>
<name>A0A812PVV2_SYMPI</name>
<keyword evidence="1" id="KW-1133">Transmembrane helix</keyword>
<evidence type="ECO:0000256" key="1">
    <source>
        <dbReference type="SAM" id="Phobius"/>
    </source>
</evidence>
<dbReference type="EMBL" id="CAJNIZ010014803">
    <property type="protein sequence ID" value="CAE7366518.1"/>
    <property type="molecule type" value="Genomic_DNA"/>
</dbReference>
<reference evidence="2" key="1">
    <citation type="submission" date="2021-02" db="EMBL/GenBank/DDBJ databases">
        <authorList>
            <person name="Dougan E. K."/>
            <person name="Rhodes N."/>
            <person name="Thang M."/>
            <person name="Chan C."/>
        </authorList>
    </citation>
    <scope>NUCLEOTIDE SEQUENCE</scope>
</reference>
<proteinExistence type="predicted"/>
<evidence type="ECO:0000313" key="2">
    <source>
        <dbReference type="EMBL" id="CAE7366518.1"/>
    </source>
</evidence>
<evidence type="ECO:0000313" key="3">
    <source>
        <dbReference type="Proteomes" id="UP000649617"/>
    </source>
</evidence>
<feature type="transmembrane region" description="Helical" evidence="1">
    <location>
        <begin position="406"/>
        <end position="426"/>
    </location>
</feature>